<dbReference type="InterPro" id="IPR029058">
    <property type="entry name" value="AB_hydrolase_fold"/>
</dbReference>
<reference evidence="2 3" key="1">
    <citation type="submission" date="2020-02" db="EMBL/GenBank/DDBJ databases">
        <authorList>
            <person name="Sun Q."/>
        </authorList>
    </citation>
    <scope>NUCLEOTIDE SEQUENCE [LARGE SCALE GENOMIC DNA]</scope>
    <source>
        <strain evidence="2 3">YIM 13062</strain>
    </source>
</reference>
<dbReference type="InterPro" id="IPR000639">
    <property type="entry name" value="Epox_hydrolase-like"/>
</dbReference>
<evidence type="ECO:0000259" key="1">
    <source>
        <dbReference type="Pfam" id="PF12697"/>
    </source>
</evidence>
<evidence type="ECO:0000313" key="2">
    <source>
        <dbReference type="EMBL" id="NKE10752.1"/>
    </source>
</evidence>
<name>A0A846TYD4_9MICC</name>
<comment type="caution">
    <text evidence="2">The sequence shown here is derived from an EMBL/GenBank/DDBJ whole genome shotgun (WGS) entry which is preliminary data.</text>
</comment>
<dbReference type="InterPro" id="IPR050266">
    <property type="entry name" value="AB_hydrolase_sf"/>
</dbReference>
<feature type="domain" description="AB hydrolase-1" evidence="1">
    <location>
        <begin position="23"/>
        <end position="248"/>
    </location>
</feature>
<keyword evidence="3" id="KW-1185">Reference proteome</keyword>
<organism evidence="2 3">
    <name type="scientific">Kocuria subflava</name>
    <dbReference type="NCBI Taxonomy" id="1736139"/>
    <lineage>
        <taxon>Bacteria</taxon>
        <taxon>Bacillati</taxon>
        <taxon>Actinomycetota</taxon>
        <taxon>Actinomycetes</taxon>
        <taxon>Micrococcales</taxon>
        <taxon>Micrococcaceae</taxon>
        <taxon>Kocuria</taxon>
    </lineage>
</organism>
<dbReference type="GO" id="GO:0047372">
    <property type="term" value="F:monoacylglycerol lipase activity"/>
    <property type="evidence" value="ECO:0007669"/>
    <property type="project" value="TreeGrafter"/>
</dbReference>
<dbReference type="PRINTS" id="PR00111">
    <property type="entry name" value="ABHYDROLASE"/>
</dbReference>
<dbReference type="GO" id="GO:0016020">
    <property type="term" value="C:membrane"/>
    <property type="evidence" value="ECO:0007669"/>
    <property type="project" value="TreeGrafter"/>
</dbReference>
<dbReference type="Gene3D" id="3.40.50.1820">
    <property type="entry name" value="alpha/beta hydrolase"/>
    <property type="match status" value="1"/>
</dbReference>
<accession>A0A846TYD4</accession>
<dbReference type="AlphaFoldDB" id="A0A846TYD4"/>
<dbReference type="EMBL" id="JAAVUN010000050">
    <property type="protein sequence ID" value="NKE10752.1"/>
    <property type="molecule type" value="Genomic_DNA"/>
</dbReference>
<sequence length="267" mass="29320">MTELERHEGATLLEWGPQGRDVVLCLHGLGDRKEAFRHLGPLLAQRDYRVLAMDAPGHGDSTVPAPRTSQDVAAVLEQAIEEIGQPCLLIAHSAAAAPAVSVAANRPDLVRSLVLLAPVLDQDPDGWLLKLASMTIMRSRPLWMLYYRAMFPKGRPEDLKQHMRSVRKGLRGRMGAVSGYFRDRQELTVKLSNLHGRHLAIIGDGDPSGVTLDLLSATLRDTAPQTTWDVYEVAGSGHCPHQDAPVSVSELVTTFDSPPKTPHRRSR</sequence>
<gene>
    <name evidence="2" type="ORF">GTW58_12645</name>
</gene>
<keyword evidence="2" id="KW-0378">Hydrolase</keyword>
<dbReference type="PANTHER" id="PTHR43798">
    <property type="entry name" value="MONOACYLGLYCEROL LIPASE"/>
    <property type="match status" value="1"/>
</dbReference>
<proteinExistence type="predicted"/>
<dbReference type="SUPFAM" id="SSF53474">
    <property type="entry name" value="alpha/beta-Hydrolases"/>
    <property type="match status" value="1"/>
</dbReference>
<dbReference type="GO" id="GO:0046464">
    <property type="term" value="P:acylglycerol catabolic process"/>
    <property type="evidence" value="ECO:0007669"/>
    <property type="project" value="TreeGrafter"/>
</dbReference>
<dbReference type="PANTHER" id="PTHR43798:SF33">
    <property type="entry name" value="HYDROLASE, PUTATIVE (AFU_ORTHOLOGUE AFUA_2G14860)-RELATED"/>
    <property type="match status" value="1"/>
</dbReference>
<dbReference type="RefSeq" id="WP_157980599.1">
    <property type="nucleotide sequence ID" value="NZ_JAAVUN010000050.1"/>
</dbReference>
<dbReference type="PRINTS" id="PR00412">
    <property type="entry name" value="EPOXHYDRLASE"/>
</dbReference>
<dbReference type="InterPro" id="IPR000073">
    <property type="entry name" value="AB_hydrolase_1"/>
</dbReference>
<dbReference type="Pfam" id="PF12697">
    <property type="entry name" value="Abhydrolase_6"/>
    <property type="match status" value="1"/>
</dbReference>
<dbReference type="Proteomes" id="UP000521379">
    <property type="component" value="Unassembled WGS sequence"/>
</dbReference>
<evidence type="ECO:0000313" key="3">
    <source>
        <dbReference type="Proteomes" id="UP000521379"/>
    </source>
</evidence>
<protein>
    <submittedName>
        <fullName evidence="2">Alpha/beta hydrolase</fullName>
    </submittedName>
</protein>